<feature type="transmembrane region" description="Helical" evidence="1">
    <location>
        <begin position="70"/>
        <end position="87"/>
    </location>
</feature>
<feature type="transmembrane region" description="Helical" evidence="1">
    <location>
        <begin position="144"/>
        <end position="165"/>
    </location>
</feature>
<evidence type="ECO:0000313" key="3">
    <source>
        <dbReference type="Proteomes" id="UP000013165"/>
    </source>
</evidence>
<reference evidence="2 3" key="1">
    <citation type="journal article" date="2013" name="Genome Announc.">
        <title>Genome Sequence of the Polycyclic Aromatic Hydrocarbon-Degrading Bacterium Strain Marinobacter nanhaiticus D15-8WT.</title>
        <authorList>
            <person name="Cui Z."/>
            <person name="Gao W."/>
            <person name="Li Q."/>
            <person name="Xu G."/>
            <person name="Zheng L."/>
        </authorList>
    </citation>
    <scope>NUCLEOTIDE SEQUENCE [LARGE SCALE GENOMIC DNA]</scope>
    <source>
        <strain evidence="2 3">D15-8W</strain>
    </source>
</reference>
<dbReference type="InterPro" id="IPR022604">
    <property type="entry name" value="DUF2955"/>
</dbReference>
<keyword evidence="1" id="KW-1133">Transmembrane helix</keyword>
<sequence length="352" mass="38640">MLHFKPLLVVSKRELDTNDLRQCLRIAFGGTLGFLVGKLTHDSYGAFFTVFPMLLLGMVPRMNAHILRQFAANVLLVSGVVLVIQGLFGDKPVPMTLIVMGMFALLFREMTRGPNFLFGAMCIVNLSMQMHFASYPTADVFNMVGSNIGASISTFLIATLMHWVFPDVAPREARQVPAKPITNQRHEVILATTVATLSFVAFQVMDLSGSLSAQVATILVLFPMSWKGAVPAGWNRALGTLVGCNVGLLVQLILMNHFTVLLFIAFGLWISLMIFARYHMLEGGMSAAGFGALTTMAILFGQYLTPQQDLVYSDLYRFSSLAVAVLASLTAVYVMHRILNCFASTRLQTDPV</sequence>
<feature type="transmembrane region" description="Helical" evidence="1">
    <location>
        <begin position="93"/>
        <end position="108"/>
    </location>
</feature>
<dbReference type="AlphaFoldDB" id="N6W4T5"/>
<name>N6W4T5_9GAMM</name>
<dbReference type="STRING" id="626887.J057_07436"/>
<feature type="transmembrane region" description="Helical" evidence="1">
    <location>
        <begin position="115"/>
        <end position="132"/>
    </location>
</feature>
<dbReference type="EMBL" id="APLQ01000011">
    <property type="protein sequence ID" value="ENO15164.1"/>
    <property type="molecule type" value="Genomic_DNA"/>
</dbReference>
<keyword evidence="1" id="KW-0812">Transmembrane</keyword>
<dbReference type="RefSeq" id="WP_004579460.1">
    <property type="nucleotide sequence ID" value="NZ_AP028878.1"/>
</dbReference>
<accession>N6W4T5</accession>
<dbReference type="Proteomes" id="UP000013165">
    <property type="component" value="Unassembled WGS sequence"/>
</dbReference>
<feature type="transmembrane region" description="Helical" evidence="1">
    <location>
        <begin position="316"/>
        <end position="336"/>
    </location>
</feature>
<dbReference type="PIRSF" id="PIRSF029594">
    <property type="entry name" value="UCP029594"/>
    <property type="match status" value="1"/>
</dbReference>
<feature type="transmembrane region" description="Helical" evidence="1">
    <location>
        <begin position="285"/>
        <end position="304"/>
    </location>
</feature>
<dbReference type="OrthoDB" id="6799126at2"/>
<gene>
    <name evidence="2" type="ORF">J057_07436</name>
</gene>
<evidence type="ECO:0000256" key="1">
    <source>
        <dbReference type="SAM" id="Phobius"/>
    </source>
</evidence>
<feature type="transmembrane region" description="Helical" evidence="1">
    <location>
        <begin position="44"/>
        <end position="63"/>
    </location>
</feature>
<dbReference type="HOGENOM" id="CLU_069815_0_0_6"/>
<dbReference type="Pfam" id="PF11168">
    <property type="entry name" value="DUF2955"/>
    <property type="match status" value="1"/>
</dbReference>
<comment type="caution">
    <text evidence="2">The sequence shown here is derived from an EMBL/GenBank/DDBJ whole genome shotgun (WGS) entry which is preliminary data.</text>
</comment>
<keyword evidence="1" id="KW-0472">Membrane</keyword>
<feature type="transmembrane region" description="Helical" evidence="1">
    <location>
        <begin position="186"/>
        <end position="205"/>
    </location>
</feature>
<dbReference type="eggNOG" id="ENOG502Z7UT">
    <property type="taxonomic scope" value="Bacteria"/>
</dbReference>
<keyword evidence="3" id="KW-1185">Reference proteome</keyword>
<dbReference type="InterPro" id="IPR016926">
    <property type="entry name" value="UCP029594"/>
</dbReference>
<organism evidence="2 3">
    <name type="scientific">Marinobacter nanhaiticus D15-8W</name>
    <dbReference type="NCBI Taxonomy" id="626887"/>
    <lineage>
        <taxon>Bacteria</taxon>
        <taxon>Pseudomonadati</taxon>
        <taxon>Pseudomonadota</taxon>
        <taxon>Gammaproteobacteria</taxon>
        <taxon>Pseudomonadales</taxon>
        <taxon>Marinobacteraceae</taxon>
        <taxon>Marinobacter</taxon>
    </lineage>
</organism>
<evidence type="ECO:0000313" key="2">
    <source>
        <dbReference type="EMBL" id="ENO15164.1"/>
    </source>
</evidence>
<protein>
    <submittedName>
        <fullName evidence="2">DUF2955 domain-containing protein</fullName>
    </submittedName>
</protein>
<dbReference type="PATRIC" id="fig|626887.3.peg.1477"/>
<proteinExistence type="predicted"/>